<keyword evidence="3" id="KW-1185">Reference proteome</keyword>
<reference evidence="2" key="2">
    <citation type="submission" date="2025-09" db="UniProtKB">
        <authorList>
            <consortium name="Ensembl"/>
        </authorList>
    </citation>
    <scope>IDENTIFICATION</scope>
</reference>
<dbReference type="Proteomes" id="UP000472270">
    <property type="component" value="Unassembled WGS sequence"/>
</dbReference>
<evidence type="ECO:0000313" key="2">
    <source>
        <dbReference type="Ensembl" id="ENSSRHP00000024319.1"/>
    </source>
</evidence>
<proteinExistence type="predicted"/>
<evidence type="ECO:0000313" key="3">
    <source>
        <dbReference type="Proteomes" id="UP000472270"/>
    </source>
</evidence>
<dbReference type="Pfam" id="PF06625">
    <property type="entry name" value="DUF1151"/>
    <property type="match status" value="1"/>
</dbReference>
<evidence type="ECO:0000256" key="1">
    <source>
        <dbReference type="ARBA" id="ARBA00023054"/>
    </source>
</evidence>
<name>A0A673HFC3_9TELE</name>
<dbReference type="InterPro" id="IPR009533">
    <property type="entry name" value="FAM107"/>
</dbReference>
<dbReference type="Ensembl" id="ENSSRHT00000025048.1">
    <property type="protein sequence ID" value="ENSSRHP00000024319.1"/>
    <property type="gene ID" value="ENSSRHG00000012775.1"/>
</dbReference>
<accession>A0A673HFC3</accession>
<keyword evidence="1" id="KW-0175">Coiled coil</keyword>
<protein>
    <submittedName>
        <fullName evidence="2">Uncharacterized protein</fullName>
    </submittedName>
</protein>
<organism evidence="2 3">
    <name type="scientific">Sinocyclocheilus rhinocerous</name>
    <dbReference type="NCBI Taxonomy" id="307959"/>
    <lineage>
        <taxon>Eukaryota</taxon>
        <taxon>Metazoa</taxon>
        <taxon>Chordata</taxon>
        <taxon>Craniata</taxon>
        <taxon>Vertebrata</taxon>
        <taxon>Euteleostomi</taxon>
        <taxon>Actinopterygii</taxon>
        <taxon>Neopterygii</taxon>
        <taxon>Teleostei</taxon>
        <taxon>Ostariophysi</taxon>
        <taxon>Cypriniformes</taxon>
        <taxon>Cyprinidae</taxon>
        <taxon>Cyprininae</taxon>
        <taxon>Sinocyclocheilus</taxon>
    </lineage>
</organism>
<dbReference type="AlphaFoldDB" id="A0A673HFC3"/>
<reference evidence="2" key="1">
    <citation type="submission" date="2025-08" db="UniProtKB">
        <authorList>
            <consortium name="Ensembl"/>
        </authorList>
    </citation>
    <scope>IDENTIFICATION</scope>
</reference>
<sequence length="45" mass="5265">PLVTLFAFIDDPKRTGPWNLNNPVKASRSHQELHKELLLILSWRL</sequence>